<evidence type="ECO:0000256" key="1">
    <source>
        <dbReference type="SAM" id="MobiDB-lite"/>
    </source>
</evidence>
<evidence type="ECO:0000313" key="2">
    <source>
        <dbReference type="EMBL" id="GBB94797.1"/>
    </source>
</evidence>
<feature type="region of interest" description="Disordered" evidence="1">
    <location>
        <begin position="157"/>
        <end position="205"/>
    </location>
</feature>
<dbReference type="EMBL" id="BEXD01001573">
    <property type="protein sequence ID" value="GBB94797.1"/>
    <property type="molecule type" value="Genomic_DNA"/>
</dbReference>
<feature type="compositionally biased region" description="Low complexity" evidence="1">
    <location>
        <begin position="1"/>
        <end position="11"/>
    </location>
</feature>
<reference evidence="2 3" key="1">
    <citation type="submission" date="2017-11" db="EMBL/GenBank/DDBJ databases">
        <title>The genome of Rhizophagus clarus HR1 reveals common genetic basis of auxotrophy among arbuscular mycorrhizal fungi.</title>
        <authorList>
            <person name="Kobayashi Y."/>
        </authorList>
    </citation>
    <scope>NUCLEOTIDE SEQUENCE [LARGE SCALE GENOMIC DNA]</scope>
    <source>
        <strain evidence="2 3">HR1</strain>
    </source>
</reference>
<comment type="caution">
    <text evidence="2">The sequence shown here is derived from an EMBL/GenBank/DDBJ whole genome shotgun (WGS) entry which is preliminary data.</text>
</comment>
<keyword evidence="3" id="KW-1185">Reference proteome</keyword>
<feature type="compositionally biased region" description="Basic and acidic residues" evidence="1">
    <location>
        <begin position="188"/>
        <end position="201"/>
    </location>
</feature>
<dbReference type="AlphaFoldDB" id="A0A2Z6QX07"/>
<protein>
    <submittedName>
        <fullName evidence="2">Uncharacterized protein</fullName>
    </submittedName>
</protein>
<feature type="compositionally biased region" description="Basic residues" evidence="1">
    <location>
        <begin position="242"/>
        <end position="255"/>
    </location>
</feature>
<accession>A0A2Z6QX07</accession>
<dbReference type="Proteomes" id="UP000247702">
    <property type="component" value="Unassembled WGS sequence"/>
</dbReference>
<sequence>MIILSSSDSSSQNRGRSLTKRTSFHMSSTLSSTALDLNSGDAKSKEIQDLKDAVSNFTQHLENLSKGTDSNKMLSPVFMRKEQKQGRAEEHIRRQHMNSRREQIKQILSQAEEIGISIRTGLSCKHYHTDDIVDNKSKPNEDMPGWWIFLSGGNKDNKNDVGGSNKDNDNNVGGGNIDNDNDVGGGNKDNDNDIDIKKDDNGNNNDVVNTRKNSLNGPFYLFVLDSIKKGSTTSTLSNTSKHSSKTRKHSIFSCH</sequence>
<proteinExistence type="predicted"/>
<gene>
    <name evidence="2" type="ORF">RclHR1_24130002</name>
</gene>
<feature type="region of interest" description="Disordered" evidence="1">
    <location>
        <begin position="232"/>
        <end position="255"/>
    </location>
</feature>
<evidence type="ECO:0000313" key="3">
    <source>
        <dbReference type="Proteomes" id="UP000247702"/>
    </source>
</evidence>
<name>A0A2Z6QX07_9GLOM</name>
<organism evidence="2 3">
    <name type="scientific">Rhizophagus clarus</name>
    <dbReference type="NCBI Taxonomy" id="94130"/>
    <lineage>
        <taxon>Eukaryota</taxon>
        <taxon>Fungi</taxon>
        <taxon>Fungi incertae sedis</taxon>
        <taxon>Mucoromycota</taxon>
        <taxon>Glomeromycotina</taxon>
        <taxon>Glomeromycetes</taxon>
        <taxon>Glomerales</taxon>
        <taxon>Glomeraceae</taxon>
        <taxon>Rhizophagus</taxon>
    </lineage>
</organism>
<feature type="region of interest" description="Disordered" evidence="1">
    <location>
        <begin position="1"/>
        <end position="25"/>
    </location>
</feature>